<dbReference type="GO" id="GO:0042597">
    <property type="term" value="C:periplasmic space"/>
    <property type="evidence" value="ECO:0007669"/>
    <property type="project" value="UniProtKB-ARBA"/>
</dbReference>
<dbReference type="EMBL" id="CP165644">
    <property type="protein sequence ID" value="XDU67773.1"/>
    <property type="molecule type" value="Genomic_DNA"/>
</dbReference>
<dbReference type="Gene3D" id="3.10.105.10">
    <property type="entry name" value="Dipeptide-binding Protein, Domain 3"/>
    <property type="match status" value="1"/>
</dbReference>
<dbReference type="SUPFAM" id="SSF53850">
    <property type="entry name" value="Periplasmic binding protein-like II"/>
    <property type="match status" value="1"/>
</dbReference>
<name>A0AB39VKI3_9FUSO</name>
<feature type="domain" description="Solute-binding protein family 5" evidence="5">
    <location>
        <begin position="76"/>
        <end position="455"/>
    </location>
</feature>
<evidence type="ECO:0000256" key="4">
    <source>
        <dbReference type="ARBA" id="ARBA00022729"/>
    </source>
</evidence>
<dbReference type="PANTHER" id="PTHR30290">
    <property type="entry name" value="PERIPLASMIC BINDING COMPONENT OF ABC TRANSPORTER"/>
    <property type="match status" value="1"/>
</dbReference>
<comment type="subcellular location">
    <subcellularLocation>
        <location evidence="1">Cell envelope</location>
    </subcellularLocation>
</comment>
<dbReference type="PIRSF" id="PIRSF002741">
    <property type="entry name" value="MppA"/>
    <property type="match status" value="1"/>
</dbReference>
<dbReference type="InterPro" id="IPR000914">
    <property type="entry name" value="SBP_5_dom"/>
</dbReference>
<proteinExistence type="inferred from homology"/>
<dbReference type="GO" id="GO:0015833">
    <property type="term" value="P:peptide transport"/>
    <property type="evidence" value="ECO:0007669"/>
    <property type="project" value="TreeGrafter"/>
</dbReference>
<dbReference type="Gene3D" id="3.90.76.10">
    <property type="entry name" value="Dipeptide-binding Protein, Domain 1"/>
    <property type="match status" value="1"/>
</dbReference>
<evidence type="ECO:0000256" key="1">
    <source>
        <dbReference type="ARBA" id="ARBA00004196"/>
    </source>
</evidence>
<dbReference type="GO" id="GO:0030313">
    <property type="term" value="C:cell envelope"/>
    <property type="evidence" value="ECO:0007669"/>
    <property type="project" value="UniProtKB-SubCell"/>
</dbReference>
<dbReference type="InterPro" id="IPR030678">
    <property type="entry name" value="Peptide/Ni-bd"/>
</dbReference>
<evidence type="ECO:0000256" key="2">
    <source>
        <dbReference type="ARBA" id="ARBA00005695"/>
    </source>
</evidence>
<dbReference type="CDD" id="cd08504">
    <property type="entry name" value="PBP2_OppA"/>
    <property type="match status" value="1"/>
</dbReference>
<dbReference type="KEGG" id="lrug:AB8B22_05000"/>
<dbReference type="GO" id="GO:0043190">
    <property type="term" value="C:ATP-binding cassette (ABC) transporter complex"/>
    <property type="evidence" value="ECO:0007669"/>
    <property type="project" value="InterPro"/>
</dbReference>
<gene>
    <name evidence="6" type="ORF">AB8B22_05000</name>
</gene>
<dbReference type="GO" id="GO:1904680">
    <property type="term" value="F:peptide transmembrane transporter activity"/>
    <property type="evidence" value="ECO:0007669"/>
    <property type="project" value="TreeGrafter"/>
</dbReference>
<sequence length="533" mass="61844">MKKFKILFFVIIILILGIGIKNVFFKSKEKNDDPVVFNLGINYNTLDPHLFTEMISAQVDSSIYEGLLRLDKKGNYIGGVAESFTENNNKMTFKIRKNAKWSDGSKITANDFVFAFRRVLNPKTAARFSEMLFPIKNAEKYYNGKANVNELGVKAIDDNNLEIEFEHPVAYFKYILTLPITAPIKEEFYKAHEKTFAVNLDSFLFNGPYKITKLSDGETLLEKNENYWNVKNIKIPKIKYIVSSDFHAVDNLIENGEIDISRVENYNLEKYRKDKTLNSFLIGKLWYLDYNLNNKFLKNQKLRQAISMAIDRDVNIKKIKNNDGSIAARSVIGNQISGYSKKYREEYPDNNYINDKDSKLAKKLYDEALKELGVKELELGLLAGNSDPEILEIQHIQEELRVKLGLKTKITVVSLKERLNMTRSEKYDIVLNTWSPKYDDATTYFDRWKTKDNKNASSWQKQKYDLLVDEIYKMPKSAERDKKINEAEKILIDDAVIAPIYFAIENTYTNPKIHGIVRREITGITDFTYAYIK</sequence>
<evidence type="ECO:0000259" key="5">
    <source>
        <dbReference type="Pfam" id="PF00496"/>
    </source>
</evidence>
<protein>
    <submittedName>
        <fullName evidence="6">Peptide ABC transporter substrate-binding protein</fullName>
    </submittedName>
</protein>
<dbReference type="AlphaFoldDB" id="A0AB39VKI3"/>
<evidence type="ECO:0000313" key="6">
    <source>
        <dbReference type="EMBL" id="XDU67773.1"/>
    </source>
</evidence>
<dbReference type="Gene3D" id="3.40.190.10">
    <property type="entry name" value="Periplasmic binding protein-like II"/>
    <property type="match status" value="1"/>
</dbReference>
<organism evidence="6">
    <name type="scientific">Leptotrichia rugosa</name>
    <dbReference type="NCBI Taxonomy" id="3239302"/>
    <lineage>
        <taxon>Bacteria</taxon>
        <taxon>Fusobacteriati</taxon>
        <taxon>Fusobacteriota</taxon>
        <taxon>Fusobacteriia</taxon>
        <taxon>Fusobacteriales</taxon>
        <taxon>Leptotrichiaceae</taxon>
        <taxon>Leptotrichia</taxon>
    </lineage>
</organism>
<dbReference type="InterPro" id="IPR039424">
    <property type="entry name" value="SBP_5"/>
</dbReference>
<dbReference type="FunFam" id="3.90.76.10:FF:000001">
    <property type="entry name" value="Oligopeptide ABC transporter substrate-binding protein"/>
    <property type="match status" value="1"/>
</dbReference>
<accession>A0AB39VKI3</accession>
<keyword evidence="4" id="KW-0732">Signal</keyword>
<evidence type="ECO:0000256" key="3">
    <source>
        <dbReference type="ARBA" id="ARBA00022448"/>
    </source>
</evidence>
<dbReference type="Pfam" id="PF00496">
    <property type="entry name" value="SBP_bac_5"/>
    <property type="match status" value="1"/>
</dbReference>
<keyword evidence="3" id="KW-0813">Transport</keyword>
<reference evidence="6" key="1">
    <citation type="submission" date="2024-07" db="EMBL/GenBank/DDBJ databases">
        <authorList>
            <person name="Li X.-J."/>
            <person name="Wang X."/>
        </authorList>
    </citation>
    <scope>NUCLEOTIDE SEQUENCE</scope>
    <source>
        <strain evidence="6">HSP-334</strain>
    </source>
</reference>
<comment type="similarity">
    <text evidence="2">Belongs to the bacterial solute-binding protein 5 family.</text>
</comment>
<dbReference type="PANTHER" id="PTHR30290:SF10">
    <property type="entry name" value="PERIPLASMIC OLIGOPEPTIDE-BINDING PROTEIN-RELATED"/>
    <property type="match status" value="1"/>
</dbReference>
<dbReference type="RefSeq" id="WP_369711906.1">
    <property type="nucleotide sequence ID" value="NZ_CP165644.1"/>
</dbReference>